<organism evidence="1 2">
    <name type="scientific">[Clostridium] clostridioforme 90A8</name>
    <dbReference type="NCBI Taxonomy" id="999408"/>
    <lineage>
        <taxon>Bacteria</taxon>
        <taxon>Bacillati</taxon>
        <taxon>Bacillota</taxon>
        <taxon>Clostridia</taxon>
        <taxon>Lachnospirales</taxon>
        <taxon>Lachnospiraceae</taxon>
        <taxon>Enterocloster</taxon>
    </lineage>
</organism>
<comment type="caution">
    <text evidence="1">The sequence shown here is derived from an EMBL/GenBank/DDBJ whole genome shotgun (WGS) entry which is preliminary data.</text>
</comment>
<accession>A0A0E2H5K0</accession>
<dbReference type="RefSeq" id="WP_002594111.1">
    <property type="nucleotide sequence ID" value="NZ_KB850984.1"/>
</dbReference>
<gene>
    <name evidence="1" type="ORF">HMPREF1090_04338</name>
</gene>
<dbReference type="AlphaFoldDB" id="A0A0E2H5K0"/>
<sequence length="698" mass="78296">MKWDIRVETNGQQPYSSVDDLTSFEQDMPPYAYCLPRYARLDGTYSNTPDTIPGGKNGYISTALSGQDGAFGVPPVITVTYDRLKTSNGISMVFNRVSGDYAGRLKIIWYKDGEQVQEQEFEPDGVEYFCKAKVPLFNKVAITFLETSRPYRYLWLSVLKNQRMTDAGGLKIVYDDIALGAAEDNAVITDDKDYYVDLQDLKAGVEFPDYAMCLPRYAKMDGGYINAPDTLDDMGYVSDSISDRNGIFAAPPALIFTFGQNYSSVGITLAFNDYSGDYCSKVNIRWYRDDTLLADRIYHPDAGSYFCYGIVDYYNKVVITFQETSKPYRNVFLTGITWGLIRVLRDDEIEDISCLMELNPISEEVSINTMDYTIRNKSEYAFEFQKRQKQTLYFDEAILGIFYLKDGKQLGAKRYSVETQDAVGILDNNQFMGGVYSDVLVSDILASIMGGEGITYFLDDTYVDARVSGYLPICTKRVALQQLAFAIGALVDTSYDRQLYIYPQQTEVTGEFTARDIRLGLSVEHSDIITGIRLYAHSYDRGVESAQLYKGILAGTTKIEFSEPYHSLSITGGTLGDHGDNYAYITGAGNEVVLAGLKYNHSTISILKENPKVTQNKNIAEVKDATLVTSQNAQAVLDRVYQYYSSNESISFRATINDQELGNRVNVATGFKGTMTGNITKLDFRFSRRKITAEVTVK</sequence>
<name>A0A0E2H5K0_9FIRM</name>
<evidence type="ECO:0000313" key="1">
    <source>
        <dbReference type="EMBL" id="ENZ10209.1"/>
    </source>
</evidence>
<dbReference type="HOGENOM" id="CLU_024788_0_0_9"/>
<dbReference type="Proteomes" id="UP000013085">
    <property type="component" value="Unassembled WGS sequence"/>
</dbReference>
<reference evidence="1 2" key="1">
    <citation type="submission" date="2013-01" db="EMBL/GenBank/DDBJ databases">
        <title>The Genome Sequence of Clostridium clostridioforme 90A8.</title>
        <authorList>
            <consortium name="The Broad Institute Genome Sequencing Platform"/>
            <person name="Earl A."/>
            <person name="Ward D."/>
            <person name="Feldgarden M."/>
            <person name="Gevers D."/>
            <person name="Courvalin P."/>
            <person name="Lambert T."/>
            <person name="Walker B."/>
            <person name="Young S.K."/>
            <person name="Zeng Q."/>
            <person name="Gargeya S."/>
            <person name="Fitzgerald M."/>
            <person name="Haas B."/>
            <person name="Abouelleil A."/>
            <person name="Alvarado L."/>
            <person name="Arachchi H.M."/>
            <person name="Berlin A.M."/>
            <person name="Chapman S.B."/>
            <person name="Dewar J."/>
            <person name="Goldberg J."/>
            <person name="Griggs A."/>
            <person name="Gujja S."/>
            <person name="Hansen M."/>
            <person name="Howarth C."/>
            <person name="Imamovic A."/>
            <person name="Larimer J."/>
            <person name="McCowan C."/>
            <person name="Murphy C."/>
            <person name="Neiman D."/>
            <person name="Pearson M."/>
            <person name="Priest M."/>
            <person name="Roberts A."/>
            <person name="Saif S."/>
            <person name="Shea T."/>
            <person name="Sisk P."/>
            <person name="Sykes S."/>
            <person name="Wortman J."/>
            <person name="Nusbaum C."/>
            <person name="Birren B."/>
        </authorList>
    </citation>
    <scope>NUCLEOTIDE SEQUENCE [LARGE SCALE GENOMIC DNA]</scope>
    <source>
        <strain evidence="1 2">90A8</strain>
    </source>
</reference>
<dbReference type="PATRIC" id="fig|999408.3.peg.4654"/>
<proteinExistence type="predicted"/>
<evidence type="ECO:0000313" key="2">
    <source>
        <dbReference type="Proteomes" id="UP000013085"/>
    </source>
</evidence>
<dbReference type="EMBL" id="AGYR01000048">
    <property type="protein sequence ID" value="ENZ10209.1"/>
    <property type="molecule type" value="Genomic_DNA"/>
</dbReference>
<protein>
    <submittedName>
        <fullName evidence="1">Uncharacterized protein</fullName>
    </submittedName>
</protein>